<evidence type="ECO:0000256" key="5">
    <source>
        <dbReference type="ARBA" id="ARBA00022679"/>
    </source>
</evidence>
<organism evidence="15 16">
    <name type="scientific">Mytilus coruscus</name>
    <name type="common">Sea mussel</name>
    <dbReference type="NCBI Taxonomy" id="42192"/>
    <lineage>
        <taxon>Eukaryota</taxon>
        <taxon>Metazoa</taxon>
        <taxon>Spiralia</taxon>
        <taxon>Lophotrochozoa</taxon>
        <taxon>Mollusca</taxon>
        <taxon>Bivalvia</taxon>
        <taxon>Autobranchia</taxon>
        <taxon>Pteriomorphia</taxon>
        <taxon>Mytilida</taxon>
        <taxon>Mytiloidea</taxon>
        <taxon>Mytilidae</taxon>
        <taxon>Mytilinae</taxon>
        <taxon>Mytilus</taxon>
    </lineage>
</organism>
<sequence length="457" mass="53297">MQPEKCVKSISIMVNLTKSKPFQRVVTFVFSVILITVGLSMILNSLRIKFQKEILWNKAENKRYASQDGLILHDSGSDNYDKSGMPYNVTDLLPQKRIRRFEPVDDRIHLQINHVPKSYQYALDNKVEVTMKHIYFHGSERQWYLKEGQSYFLKEKCPVNRCLVTYKKTEGRNADAVVFLNPFTLPLNPPWPRRSFDQIWAMYSLEAPHNTNSASGYKDYFNWTMTYRRDSTITTPYFKFLYYKQPLTKDTIEINLAKGKTKKVAWMVSNCNLVRNGRMKYARQLSKYINIDIYGACGTKSCRKSDSKKCLAMIKQNYKFYLAFENSKCLGYYTEKFSQNALRNNAIPIVLGVSRAEIKAAAPPGSYIHVEDFDSPKQLADYLHRIDKDDNLFNQYFRWKRYGKMTNTKTWCRLCSMLHEKSLPSVTQKDIDTWRSKSCIGARSGATSYLKNATDDF</sequence>
<comment type="similarity">
    <text evidence="3 12">Belongs to the glycosyltransferase 10 family.</text>
</comment>
<evidence type="ECO:0000259" key="13">
    <source>
        <dbReference type="Pfam" id="PF00852"/>
    </source>
</evidence>
<evidence type="ECO:0000256" key="2">
    <source>
        <dbReference type="ARBA" id="ARBA00004922"/>
    </source>
</evidence>
<evidence type="ECO:0000256" key="8">
    <source>
        <dbReference type="ARBA" id="ARBA00022989"/>
    </source>
</evidence>
<name>A0A6J8B6Q2_MYTCO</name>
<dbReference type="AlphaFoldDB" id="A0A6J8B6Q2"/>
<dbReference type="InterPro" id="IPR038577">
    <property type="entry name" value="GT10-like_C_sf"/>
</dbReference>
<dbReference type="GO" id="GO:0008417">
    <property type="term" value="F:fucosyltransferase activity"/>
    <property type="evidence" value="ECO:0007669"/>
    <property type="project" value="InterPro"/>
</dbReference>
<keyword evidence="7" id="KW-0735">Signal-anchor</keyword>
<dbReference type="OrthoDB" id="427096at2759"/>
<keyword evidence="5 12" id="KW-0808">Transferase</keyword>
<dbReference type="InterPro" id="IPR001503">
    <property type="entry name" value="Glyco_trans_10"/>
</dbReference>
<accession>A0A6J8B6Q2</accession>
<gene>
    <name evidence="15" type="ORF">MCOR_15650</name>
</gene>
<keyword evidence="10 12" id="KW-0472">Membrane</keyword>
<comment type="pathway">
    <text evidence="2">Protein modification; protein glycosylation.</text>
</comment>
<keyword evidence="16" id="KW-1185">Reference proteome</keyword>
<evidence type="ECO:0000256" key="3">
    <source>
        <dbReference type="ARBA" id="ARBA00008919"/>
    </source>
</evidence>
<dbReference type="InterPro" id="IPR055270">
    <property type="entry name" value="Glyco_tran_10_C"/>
</dbReference>
<feature type="transmembrane region" description="Helical" evidence="12">
    <location>
        <begin position="21"/>
        <end position="43"/>
    </location>
</feature>
<keyword evidence="4 12" id="KW-0328">Glycosyltransferase</keyword>
<dbReference type="Proteomes" id="UP000507470">
    <property type="component" value="Unassembled WGS sequence"/>
</dbReference>
<dbReference type="Pfam" id="PF00852">
    <property type="entry name" value="Glyco_transf_10"/>
    <property type="match status" value="1"/>
</dbReference>
<dbReference type="GO" id="GO:0000139">
    <property type="term" value="C:Golgi membrane"/>
    <property type="evidence" value="ECO:0007669"/>
    <property type="project" value="UniProtKB-SubCell"/>
</dbReference>
<keyword evidence="8 12" id="KW-1133">Transmembrane helix</keyword>
<dbReference type="Pfam" id="PF17039">
    <property type="entry name" value="Glyco_tran_10_N"/>
    <property type="match status" value="1"/>
</dbReference>
<evidence type="ECO:0000256" key="12">
    <source>
        <dbReference type="RuleBase" id="RU003832"/>
    </source>
</evidence>
<feature type="domain" description="Fucosyltransferase C-terminal" evidence="13">
    <location>
        <begin position="258"/>
        <end position="434"/>
    </location>
</feature>
<evidence type="ECO:0000256" key="10">
    <source>
        <dbReference type="ARBA" id="ARBA00023136"/>
    </source>
</evidence>
<dbReference type="PANTHER" id="PTHR48438:SF1">
    <property type="entry name" value="ALPHA-(1,3)-FUCOSYLTRANSFERASE C-RELATED"/>
    <property type="match status" value="1"/>
</dbReference>
<dbReference type="UniPathway" id="UPA00378"/>
<evidence type="ECO:0000256" key="4">
    <source>
        <dbReference type="ARBA" id="ARBA00022676"/>
    </source>
</evidence>
<proteinExistence type="inferred from homology"/>
<dbReference type="SUPFAM" id="SSF53756">
    <property type="entry name" value="UDP-Glycosyltransferase/glycogen phosphorylase"/>
    <property type="match status" value="1"/>
</dbReference>
<comment type="subcellular location">
    <subcellularLocation>
        <location evidence="1">Golgi apparatus membrane</location>
        <topology evidence="1">Single-pass type II membrane protein</topology>
    </subcellularLocation>
    <subcellularLocation>
        <location evidence="12">Golgi apparatus</location>
        <location evidence="12">Golgi stack membrane</location>
        <topology evidence="12">Single-pass type II membrane protein</topology>
    </subcellularLocation>
</comment>
<dbReference type="EC" id="2.4.1.-" evidence="12"/>
<evidence type="ECO:0000259" key="14">
    <source>
        <dbReference type="Pfam" id="PF17039"/>
    </source>
</evidence>
<evidence type="ECO:0000313" key="15">
    <source>
        <dbReference type="EMBL" id="CAC5379602.1"/>
    </source>
</evidence>
<dbReference type="EMBL" id="CACVKT020002745">
    <property type="protein sequence ID" value="CAC5379602.1"/>
    <property type="molecule type" value="Genomic_DNA"/>
</dbReference>
<evidence type="ECO:0000256" key="11">
    <source>
        <dbReference type="ARBA" id="ARBA00023180"/>
    </source>
</evidence>
<dbReference type="InterPro" id="IPR031481">
    <property type="entry name" value="Glyco_tran_10_N"/>
</dbReference>
<evidence type="ECO:0000313" key="16">
    <source>
        <dbReference type="Proteomes" id="UP000507470"/>
    </source>
</evidence>
<dbReference type="GO" id="GO:0032580">
    <property type="term" value="C:Golgi cisterna membrane"/>
    <property type="evidence" value="ECO:0007669"/>
    <property type="project" value="UniProtKB-SubCell"/>
</dbReference>
<keyword evidence="11" id="KW-0325">Glycoprotein</keyword>
<evidence type="ECO:0000256" key="6">
    <source>
        <dbReference type="ARBA" id="ARBA00022692"/>
    </source>
</evidence>
<evidence type="ECO:0000256" key="7">
    <source>
        <dbReference type="ARBA" id="ARBA00022968"/>
    </source>
</evidence>
<evidence type="ECO:0000256" key="1">
    <source>
        <dbReference type="ARBA" id="ARBA00004323"/>
    </source>
</evidence>
<feature type="domain" description="Fucosyltransferase N-terminal" evidence="14">
    <location>
        <begin position="151"/>
        <end position="237"/>
    </location>
</feature>
<evidence type="ECO:0000256" key="9">
    <source>
        <dbReference type="ARBA" id="ARBA00023034"/>
    </source>
</evidence>
<protein>
    <recommendedName>
        <fullName evidence="12">Fucosyltransferase</fullName>
        <ecNumber evidence="12">2.4.1.-</ecNumber>
    </recommendedName>
</protein>
<reference evidence="15 16" key="1">
    <citation type="submission" date="2020-06" db="EMBL/GenBank/DDBJ databases">
        <authorList>
            <person name="Li R."/>
            <person name="Bekaert M."/>
        </authorList>
    </citation>
    <scope>NUCLEOTIDE SEQUENCE [LARGE SCALE GENOMIC DNA]</scope>
    <source>
        <strain evidence="16">wild</strain>
    </source>
</reference>
<dbReference type="Gene3D" id="3.40.50.11660">
    <property type="entry name" value="Glycosyl transferase family 10, C-terminal domain"/>
    <property type="match status" value="1"/>
</dbReference>
<keyword evidence="9 12" id="KW-0333">Golgi apparatus</keyword>
<keyword evidence="6 12" id="KW-0812">Transmembrane</keyword>
<dbReference type="FunFam" id="3.40.50.11660:FF:000004">
    <property type="entry name" value="Glycoprotein 3-alpha-L-fucosyltransferase A"/>
    <property type="match status" value="1"/>
</dbReference>
<dbReference type="PANTHER" id="PTHR48438">
    <property type="entry name" value="ALPHA-(1,3)-FUCOSYLTRANSFERASE C-RELATED"/>
    <property type="match status" value="1"/>
</dbReference>